<evidence type="ECO:0000313" key="1">
    <source>
        <dbReference type="EMBL" id="MPM55739.1"/>
    </source>
</evidence>
<organism evidence="1">
    <name type="scientific">bioreactor metagenome</name>
    <dbReference type="NCBI Taxonomy" id="1076179"/>
    <lineage>
        <taxon>unclassified sequences</taxon>
        <taxon>metagenomes</taxon>
        <taxon>ecological metagenomes</taxon>
    </lineage>
</organism>
<protein>
    <submittedName>
        <fullName evidence="1">Uncharacterized protein</fullName>
    </submittedName>
</protein>
<dbReference type="EMBL" id="VSSQ01015413">
    <property type="protein sequence ID" value="MPM55739.1"/>
    <property type="molecule type" value="Genomic_DNA"/>
</dbReference>
<reference evidence="1" key="1">
    <citation type="submission" date="2019-08" db="EMBL/GenBank/DDBJ databases">
        <authorList>
            <person name="Kucharzyk K."/>
            <person name="Murdoch R.W."/>
            <person name="Higgins S."/>
            <person name="Loffler F."/>
        </authorList>
    </citation>
    <scope>NUCLEOTIDE SEQUENCE</scope>
</reference>
<sequence length="102" mass="10836">MWAGDGGSSVLRALDVGDGVANGLQRLRVLIGNRDVEGLFAGVDDLDHRQRVDVQIVHEALLELHIVLIDTSNVVDDIGELRTDFLGGGHDVVLSVGLDGVV</sequence>
<proteinExistence type="predicted"/>
<gene>
    <name evidence="1" type="ORF">SDC9_102536</name>
</gene>
<dbReference type="AlphaFoldDB" id="A0A645ARQ1"/>
<name>A0A645ARQ1_9ZZZZ</name>
<comment type="caution">
    <text evidence="1">The sequence shown here is derived from an EMBL/GenBank/DDBJ whole genome shotgun (WGS) entry which is preliminary data.</text>
</comment>
<accession>A0A645ARQ1</accession>